<evidence type="ECO:0000313" key="2">
    <source>
        <dbReference type="Proteomes" id="UP000295192"/>
    </source>
</evidence>
<keyword evidence="2" id="KW-1185">Reference proteome</keyword>
<reference evidence="1 2" key="1">
    <citation type="journal article" date="2019" name="J. Hered.">
        <title>An Improved Genome Assembly for Drosophila navojoa, the Basal Species in the mojavensis Cluster.</title>
        <authorList>
            <person name="Vanderlinde T."/>
            <person name="Dupim E.G."/>
            <person name="Nazario-Yepiz N.O."/>
            <person name="Carvalho A.B."/>
        </authorList>
    </citation>
    <scope>NUCLEOTIDE SEQUENCE [LARGE SCALE GENOMIC DNA]</scope>
    <source>
        <strain evidence="1">Navoj_Jal97</strain>
        <tissue evidence="1">Whole organism</tissue>
    </source>
</reference>
<gene>
    <name evidence="1" type="ORF">AWZ03_014761</name>
</gene>
<name>A0A484APU2_DRONA</name>
<organism evidence="1 2">
    <name type="scientific">Drosophila navojoa</name>
    <name type="common">Fruit fly</name>
    <dbReference type="NCBI Taxonomy" id="7232"/>
    <lineage>
        <taxon>Eukaryota</taxon>
        <taxon>Metazoa</taxon>
        <taxon>Ecdysozoa</taxon>
        <taxon>Arthropoda</taxon>
        <taxon>Hexapoda</taxon>
        <taxon>Insecta</taxon>
        <taxon>Pterygota</taxon>
        <taxon>Neoptera</taxon>
        <taxon>Endopterygota</taxon>
        <taxon>Diptera</taxon>
        <taxon>Brachycera</taxon>
        <taxon>Muscomorpha</taxon>
        <taxon>Ephydroidea</taxon>
        <taxon>Drosophilidae</taxon>
        <taxon>Drosophila</taxon>
    </lineage>
</organism>
<proteinExistence type="predicted"/>
<accession>A0A484APU2</accession>
<dbReference type="Proteomes" id="UP000295192">
    <property type="component" value="Unassembled WGS sequence"/>
</dbReference>
<sequence length="142" mass="15346">MPGSTKDLEEGPEEHPSEVNAVELQTVGEFRNNSAAREARGILEADDSGEVRKSEMDDDTMVIISDEEWESQATSARVEGVSSDGDASQKAVAGGAARRRVFSLGPLSMVSVSAALNDMLISRREEAADAKTWDQSRRYGAR</sequence>
<protein>
    <submittedName>
        <fullName evidence="1">Uncharacterized protein</fullName>
    </submittedName>
</protein>
<comment type="caution">
    <text evidence="1">The sequence shown here is derived from an EMBL/GenBank/DDBJ whole genome shotgun (WGS) entry which is preliminary data.</text>
</comment>
<dbReference type="EMBL" id="LSRL02001870">
    <property type="protein sequence ID" value="TDG38817.1"/>
    <property type="molecule type" value="Genomic_DNA"/>
</dbReference>
<evidence type="ECO:0000313" key="1">
    <source>
        <dbReference type="EMBL" id="TDG38817.1"/>
    </source>
</evidence>
<dbReference type="AlphaFoldDB" id="A0A484APU2"/>